<accession>A0A0C2RYW6</accession>
<gene>
    <name evidence="1" type="ORF">M378DRAFT_17854</name>
</gene>
<dbReference type="Proteomes" id="UP000054549">
    <property type="component" value="Unassembled WGS sequence"/>
</dbReference>
<dbReference type="OrthoDB" id="3178701at2759"/>
<dbReference type="HOGENOM" id="CLU_103464_0_0_1"/>
<proteinExistence type="predicted"/>
<reference evidence="1 2" key="1">
    <citation type="submission" date="2014-04" db="EMBL/GenBank/DDBJ databases">
        <title>Evolutionary Origins and Diversification of the Mycorrhizal Mutualists.</title>
        <authorList>
            <consortium name="DOE Joint Genome Institute"/>
            <consortium name="Mycorrhizal Genomics Consortium"/>
            <person name="Kohler A."/>
            <person name="Kuo A."/>
            <person name="Nagy L.G."/>
            <person name="Floudas D."/>
            <person name="Copeland A."/>
            <person name="Barry K.W."/>
            <person name="Cichocki N."/>
            <person name="Veneault-Fourrey C."/>
            <person name="LaButti K."/>
            <person name="Lindquist E.A."/>
            <person name="Lipzen A."/>
            <person name="Lundell T."/>
            <person name="Morin E."/>
            <person name="Murat C."/>
            <person name="Riley R."/>
            <person name="Ohm R."/>
            <person name="Sun H."/>
            <person name="Tunlid A."/>
            <person name="Henrissat B."/>
            <person name="Grigoriev I.V."/>
            <person name="Hibbett D.S."/>
            <person name="Martin F."/>
        </authorList>
    </citation>
    <scope>NUCLEOTIDE SEQUENCE [LARGE SCALE GENOMIC DNA]</scope>
    <source>
        <strain evidence="1 2">Koide BX008</strain>
    </source>
</reference>
<evidence type="ECO:0000313" key="1">
    <source>
        <dbReference type="EMBL" id="KIL55540.1"/>
    </source>
</evidence>
<protein>
    <submittedName>
        <fullName evidence="1">Uncharacterized protein</fullName>
    </submittedName>
</protein>
<evidence type="ECO:0000313" key="2">
    <source>
        <dbReference type="Proteomes" id="UP000054549"/>
    </source>
</evidence>
<dbReference type="EMBL" id="KN818503">
    <property type="protein sequence ID" value="KIL55540.1"/>
    <property type="molecule type" value="Genomic_DNA"/>
</dbReference>
<name>A0A0C2RYW6_AMAMK</name>
<sequence>MNVDNDSKKAAQHEPTAFYASFASFLDNTMGRRTKSFTEADRQAAAQQRRHAYLLTPRVIGLQRSARHTRYWRLHGRQGSTPTKSISTDIDNSFRQRGNSSGAVNTQAGCNVNAIPTSSESAYATGLPKNLIIQVQQLLPESSHLFQLAKESKDNLDESDLDIWDHGPPYEILGDSSSGNERHFTTRLTEVMHGRWARHFDNAEEISKTKCGSDLCQLEKYWEEQLQAALGEWERQEEILALQAEHGGHCELEVARVWFQWAVRRVLYYHILLN</sequence>
<dbReference type="AlphaFoldDB" id="A0A0C2RYW6"/>
<keyword evidence="2" id="KW-1185">Reference proteome</keyword>
<dbReference type="InParanoid" id="A0A0C2RYW6"/>
<organism evidence="1 2">
    <name type="scientific">Amanita muscaria (strain Koide BX008)</name>
    <dbReference type="NCBI Taxonomy" id="946122"/>
    <lineage>
        <taxon>Eukaryota</taxon>
        <taxon>Fungi</taxon>
        <taxon>Dikarya</taxon>
        <taxon>Basidiomycota</taxon>
        <taxon>Agaricomycotina</taxon>
        <taxon>Agaricomycetes</taxon>
        <taxon>Agaricomycetidae</taxon>
        <taxon>Agaricales</taxon>
        <taxon>Pluteineae</taxon>
        <taxon>Amanitaceae</taxon>
        <taxon>Amanita</taxon>
    </lineage>
</organism>